<protein>
    <submittedName>
        <fullName evidence="1">Uncharacterized protein</fullName>
    </submittedName>
</protein>
<sequence>MCPVALVGYPVRLFTNYKQVYIFFEARRQGMLCGFFQQLGRWRGGAVPVSLLLVAALLLQVPAVSAERAAGSLADHALSLLEDEYLAPFVKPTGGNQGADACSDPYPVLLQTFTGLESECLAPRSKPPWPEASFSYLSIAHFSPFAPRSPPL</sequence>
<evidence type="ECO:0000313" key="2">
    <source>
        <dbReference type="Proteomes" id="UP001319827"/>
    </source>
</evidence>
<dbReference type="RefSeq" id="WP_221251102.1">
    <property type="nucleotide sequence ID" value="NZ_AP024355.1"/>
</dbReference>
<proteinExistence type="predicted"/>
<gene>
    <name evidence="1" type="ORF">DESUT3_07070</name>
</gene>
<dbReference type="EMBL" id="AP024355">
    <property type="protein sequence ID" value="BCR03638.1"/>
    <property type="molecule type" value="Genomic_DNA"/>
</dbReference>
<organism evidence="1 2">
    <name type="scientific">Desulfuromonas versatilis</name>
    <dbReference type="NCBI Taxonomy" id="2802975"/>
    <lineage>
        <taxon>Bacteria</taxon>
        <taxon>Pseudomonadati</taxon>
        <taxon>Thermodesulfobacteriota</taxon>
        <taxon>Desulfuromonadia</taxon>
        <taxon>Desulfuromonadales</taxon>
        <taxon>Desulfuromonadaceae</taxon>
        <taxon>Desulfuromonas</taxon>
    </lineage>
</organism>
<dbReference type="Proteomes" id="UP001319827">
    <property type="component" value="Chromosome"/>
</dbReference>
<evidence type="ECO:0000313" key="1">
    <source>
        <dbReference type="EMBL" id="BCR03638.1"/>
    </source>
</evidence>
<reference evidence="1 2" key="2">
    <citation type="journal article" date="2021" name="Int. J. Syst. Evol. Microbiol.">
        <title>Isolation and Polyphasic Characterization of Desulfuromonas versatilis sp. Nov., an Electrogenic Bacteria Capable of Versatile Metabolism Isolated from a Graphene Oxide-Reducing Enrichment Culture.</title>
        <authorList>
            <person name="Xie L."/>
            <person name="Yoshida N."/>
            <person name="Ishii S."/>
            <person name="Meng L."/>
        </authorList>
    </citation>
    <scope>NUCLEOTIDE SEQUENCE [LARGE SCALE GENOMIC DNA]</scope>
    <source>
        <strain evidence="1 2">NIT-T3</strain>
    </source>
</reference>
<reference evidence="1 2" key="1">
    <citation type="journal article" date="2016" name="C (Basel)">
        <title>Selective Growth of and Electricity Production by Marine Exoelectrogenic Bacteria in Self-Aggregated Hydrogel of Microbially Reduced Graphene Oxide.</title>
        <authorList>
            <person name="Yoshida N."/>
            <person name="Goto Y."/>
            <person name="Miyata Y."/>
        </authorList>
    </citation>
    <scope>NUCLEOTIDE SEQUENCE [LARGE SCALE GENOMIC DNA]</scope>
    <source>
        <strain evidence="1 2">NIT-T3</strain>
    </source>
</reference>
<name>A0ABN6DU30_9BACT</name>
<accession>A0ABN6DU30</accession>
<keyword evidence="2" id="KW-1185">Reference proteome</keyword>